<sequence length="38" mass="4311">MGSLYVKQCGATDVISNFIYMDLFPFITQGNICDLYKT</sequence>
<dbReference type="AlphaFoldDB" id="A0A1S7RL33"/>
<gene>
    <name evidence="1" type="ORF">AGR7C_Lc20100</name>
</gene>
<reference evidence="1 2" key="1">
    <citation type="submission" date="2016-01" db="EMBL/GenBank/DDBJ databases">
        <authorList>
            <person name="Oliw E.H."/>
        </authorList>
    </citation>
    <scope>NUCLEOTIDE SEQUENCE [LARGE SCALE GENOMIC DNA]</scope>
    <source>
        <strain evidence="1 2">Zutra 3-1</strain>
    </source>
</reference>
<protein>
    <submittedName>
        <fullName evidence="1">Uncharacterized protein</fullName>
    </submittedName>
</protein>
<dbReference type="EMBL" id="FBWG01000038">
    <property type="protein sequence ID" value="CUX54219.1"/>
    <property type="molecule type" value="Genomic_DNA"/>
</dbReference>
<accession>A0A1S7RL33</accession>
<dbReference type="Proteomes" id="UP000191987">
    <property type="component" value="Unassembled WGS sequence"/>
</dbReference>
<proteinExistence type="predicted"/>
<name>A0A1S7RL33_9HYPH</name>
<evidence type="ECO:0000313" key="1">
    <source>
        <dbReference type="EMBL" id="CUX54219.1"/>
    </source>
</evidence>
<evidence type="ECO:0000313" key="2">
    <source>
        <dbReference type="Proteomes" id="UP000191987"/>
    </source>
</evidence>
<organism evidence="1 2">
    <name type="scientific">Agrobacterium deltaense Zutra 3/1</name>
    <dbReference type="NCBI Taxonomy" id="1183427"/>
    <lineage>
        <taxon>Bacteria</taxon>
        <taxon>Pseudomonadati</taxon>
        <taxon>Pseudomonadota</taxon>
        <taxon>Alphaproteobacteria</taxon>
        <taxon>Hyphomicrobiales</taxon>
        <taxon>Rhizobiaceae</taxon>
        <taxon>Rhizobium/Agrobacterium group</taxon>
        <taxon>Agrobacterium</taxon>
    </lineage>
</organism>